<feature type="signal peptide" evidence="5">
    <location>
        <begin position="1"/>
        <end position="17"/>
    </location>
</feature>
<proteinExistence type="inferred from homology"/>
<sequence>MKLFVVAVFCFIAAAQAHSLTDEQLAKLKAYKADCIASSGVTPDLVEKSKKGEFADDPKLKEFLFCIGKKIGFLNDAGDFQVDVMTAKITANHGKDAADDVVSVCTAKKESSGPETSFALAKCLYEKSKQHITLA</sequence>
<dbReference type="RefSeq" id="XP_017783044.1">
    <property type="nucleotide sequence ID" value="XM_017927555.1"/>
</dbReference>
<evidence type="ECO:0000313" key="6">
    <source>
        <dbReference type="Proteomes" id="UP000695000"/>
    </source>
</evidence>
<evidence type="ECO:0000256" key="4">
    <source>
        <dbReference type="ARBA" id="ARBA00022729"/>
    </source>
</evidence>
<name>A0ABM1N894_NICVS</name>
<reference evidence="7" key="1">
    <citation type="submission" date="2025-08" db="UniProtKB">
        <authorList>
            <consortium name="RefSeq"/>
        </authorList>
    </citation>
    <scope>IDENTIFICATION</scope>
    <source>
        <tissue evidence="7">Whole Larva</tissue>
    </source>
</reference>
<dbReference type="InterPro" id="IPR036728">
    <property type="entry name" value="PBP_GOBP_sf"/>
</dbReference>
<dbReference type="Pfam" id="PF01395">
    <property type="entry name" value="PBP_GOBP"/>
    <property type="match status" value="1"/>
</dbReference>
<accession>A0ABM1N894</accession>
<evidence type="ECO:0000313" key="7">
    <source>
        <dbReference type="RefSeq" id="XP_017783044.1"/>
    </source>
</evidence>
<dbReference type="CDD" id="cd23992">
    <property type="entry name" value="PBP_GOBP"/>
    <property type="match status" value="1"/>
</dbReference>
<protein>
    <submittedName>
        <fullName evidence="7">B1 protein-like</fullName>
    </submittedName>
</protein>
<evidence type="ECO:0000256" key="2">
    <source>
        <dbReference type="ARBA" id="ARBA00008098"/>
    </source>
</evidence>
<dbReference type="InterPro" id="IPR006170">
    <property type="entry name" value="PBP/GOBP"/>
</dbReference>
<keyword evidence="6" id="KW-1185">Reference proteome</keyword>
<dbReference type="SMART" id="SM00708">
    <property type="entry name" value="PhBP"/>
    <property type="match status" value="1"/>
</dbReference>
<gene>
    <name evidence="7" type="primary">LOC108567220</name>
</gene>
<dbReference type="PANTHER" id="PTHR11857">
    <property type="entry name" value="ODORANT BINDING PROTEIN-RELATED"/>
    <property type="match status" value="1"/>
</dbReference>
<dbReference type="Proteomes" id="UP000695000">
    <property type="component" value="Unplaced"/>
</dbReference>
<dbReference type="Gene3D" id="1.10.238.20">
    <property type="entry name" value="Pheromone/general odorant binding protein domain"/>
    <property type="match status" value="1"/>
</dbReference>
<dbReference type="GeneID" id="108567220"/>
<evidence type="ECO:0000256" key="1">
    <source>
        <dbReference type="ARBA" id="ARBA00004613"/>
    </source>
</evidence>
<keyword evidence="4 5" id="KW-0732">Signal</keyword>
<comment type="similarity">
    <text evidence="2">Belongs to the PBP/GOBP family.</text>
</comment>
<feature type="chain" id="PRO_5047277357" evidence="5">
    <location>
        <begin position="18"/>
        <end position="135"/>
    </location>
</feature>
<dbReference type="SUPFAM" id="SSF47565">
    <property type="entry name" value="Insect pheromone/odorant-binding proteins"/>
    <property type="match status" value="1"/>
</dbReference>
<dbReference type="PANTHER" id="PTHR11857:SF43">
    <property type="entry name" value="GEO07291P1-RELATED"/>
    <property type="match status" value="1"/>
</dbReference>
<evidence type="ECO:0000256" key="5">
    <source>
        <dbReference type="SAM" id="SignalP"/>
    </source>
</evidence>
<keyword evidence="3" id="KW-0964">Secreted</keyword>
<comment type="subcellular location">
    <subcellularLocation>
        <location evidence="1">Secreted</location>
    </subcellularLocation>
</comment>
<organism evidence="6 7">
    <name type="scientific">Nicrophorus vespilloides</name>
    <name type="common">Boreal carrion beetle</name>
    <dbReference type="NCBI Taxonomy" id="110193"/>
    <lineage>
        <taxon>Eukaryota</taxon>
        <taxon>Metazoa</taxon>
        <taxon>Ecdysozoa</taxon>
        <taxon>Arthropoda</taxon>
        <taxon>Hexapoda</taxon>
        <taxon>Insecta</taxon>
        <taxon>Pterygota</taxon>
        <taxon>Neoptera</taxon>
        <taxon>Endopterygota</taxon>
        <taxon>Coleoptera</taxon>
        <taxon>Polyphaga</taxon>
        <taxon>Staphyliniformia</taxon>
        <taxon>Silphidae</taxon>
        <taxon>Nicrophorinae</taxon>
        <taxon>Nicrophorus</taxon>
    </lineage>
</organism>
<evidence type="ECO:0000256" key="3">
    <source>
        <dbReference type="ARBA" id="ARBA00022525"/>
    </source>
</evidence>